<feature type="transmembrane region" description="Helical" evidence="2">
    <location>
        <begin position="697"/>
        <end position="719"/>
    </location>
</feature>
<comment type="caution">
    <text evidence="4">The sequence shown here is derived from an EMBL/GenBank/DDBJ whole genome shotgun (WGS) entry which is preliminary data.</text>
</comment>
<evidence type="ECO:0000313" key="4">
    <source>
        <dbReference type="EMBL" id="KEI18201.1"/>
    </source>
</evidence>
<dbReference type="Proteomes" id="UP000027937">
    <property type="component" value="Unassembled WGS sequence"/>
</dbReference>
<organism evidence="4 5">
    <name type="scientific">Clostridium haemolyticum NCTC 9693</name>
    <dbReference type="NCBI Taxonomy" id="1443114"/>
    <lineage>
        <taxon>Bacteria</taxon>
        <taxon>Bacillati</taxon>
        <taxon>Bacillota</taxon>
        <taxon>Clostridia</taxon>
        <taxon>Eubacteriales</taxon>
        <taxon>Clostridiaceae</taxon>
        <taxon>Clostridium</taxon>
    </lineage>
</organism>
<keyword evidence="2" id="KW-0812">Transmembrane</keyword>
<protein>
    <recommendedName>
        <fullName evidence="3">Phage tail tape measure protein domain-containing protein</fullName>
    </recommendedName>
</protein>
<feature type="transmembrane region" description="Helical" evidence="2">
    <location>
        <begin position="499"/>
        <end position="518"/>
    </location>
</feature>
<feature type="transmembrane region" description="Helical" evidence="2">
    <location>
        <begin position="739"/>
        <end position="760"/>
    </location>
</feature>
<dbReference type="NCBIfam" id="TIGR01760">
    <property type="entry name" value="tape_meas_TP901"/>
    <property type="match status" value="2"/>
</dbReference>
<evidence type="ECO:0000259" key="3">
    <source>
        <dbReference type="Pfam" id="PF10145"/>
    </source>
</evidence>
<dbReference type="InterPro" id="IPR010090">
    <property type="entry name" value="Phage_tape_meas"/>
</dbReference>
<sequence>MFIAHVIDAILQLRDQFSGQLRHVTQNLSNFQRQTRYVSQDIKKVSKSTEKLGSTLTKSLTVPLVGLGTLAVKSSVEFGDKMAKVSTIADTTKVSMDNLQKGILELSNQTGLSATELAEAEYQALSASVDTAKVTEFLGVATKAAKGGFTDTATSVNGLTNVLNAYGYEADKANKIANQMLITQNLGKTTFGELAKSMGKVTPIASALKMKTEELFSSMAVTTAQGLDTAESVTGLKAALSNIIKPSKEAADAADILGIKFKSSEIHTKGWMPFLKDLADKLRKTSPALDQMSKNYSKNSSEMFKLEQQGKKNTEMYKNLKKSNKGLLKDMELLAKTGDSDVSAMATMFGSVEGLNTILMLTSDTGMKKYNESMEQMKNNTTALQDAVDKMETPGEKFRKALNKMHNVLISLGAALTPTLENITSCISSLANKLNNLTPAQQKIIANVGKWLVIIGPILLGVSKIGKSISNTITSINKLTNTIRNAGGVLAWLSSPGHLVVLSLLAIAVVAAVLITHWKQICEFTNKVKKAFVNLKNNALDKVKKAFEEVKKKIKQFKESLKKAEPTIKKVAKVLGVIFGPALIKTGTHAVIAGAKITGHFIVAIIKTGAQAVISGVKLTASFIGAIIKTGIQATISGAKLTATFIVAIIKTGAQAAKTAAIITGKLIIAIISYAAAGWKTVAAITAQTIAWLFQKAIVAAHTIVLIAHKVASIALTGVTKALTVAQWALNAAFSASPIGWLIIGIGLLVAAVIGLYTAWKENWGGIQEKTKAVIDKIREWWNNLQEFLKHPITGTVNLVKKGAEWVGDKISGKNALGTSYWGGGFSVVGEHGPEIVQMPKGSKVFDNKDTNKLIGNNGNITITFGDVHVREESDIDKIANALVRKIKIAQLNMT</sequence>
<reference evidence="4 5" key="1">
    <citation type="submission" date="2014-02" db="EMBL/GenBank/DDBJ databases">
        <title>Plasmidome dynamics in the species complex Clostridium novyi sensu lato converts strains of independent lineages into distinctly different pathogens.</title>
        <authorList>
            <person name="Skarin H."/>
            <person name="Segerman B."/>
        </authorList>
    </citation>
    <scope>NUCLEOTIDE SEQUENCE [LARGE SCALE GENOMIC DNA]</scope>
    <source>
        <strain evidence="4 5">NCTC 9693</strain>
    </source>
</reference>
<keyword evidence="1" id="KW-1188">Viral release from host cell</keyword>
<evidence type="ECO:0000313" key="5">
    <source>
        <dbReference type="Proteomes" id="UP000027937"/>
    </source>
</evidence>
<dbReference type="RefSeq" id="WP_052101095.1">
    <property type="nucleotide sequence ID" value="NZ_JENX01000026.1"/>
</dbReference>
<dbReference type="PANTHER" id="PTHR37813:SF1">
    <property type="entry name" value="FELS-2 PROPHAGE PROTEIN"/>
    <property type="match status" value="1"/>
</dbReference>
<dbReference type="PANTHER" id="PTHR37813">
    <property type="entry name" value="FELS-2 PROPHAGE PROTEIN"/>
    <property type="match status" value="1"/>
</dbReference>
<keyword evidence="2" id="KW-0472">Membrane</keyword>
<accession>A0ABR4THV1</accession>
<dbReference type="EMBL" id="JENX01000026">
    <property type="protein sequence ID" value="KEI18201.1"/>
    <property type="molecule type" value="Genomic_DNA"/>
</dbReference>
<keyword evidence="2" id="KW-1133">Transmembrane helix</keyword>
<gene>
    <name evidence="4" type="ORF">Z960_03450</name>
</gene>
<keyword evidence="5" id="KW-1185">Reference proteome</keyword>
<dbReference type="Pfam" id="PF10145">
    <property type="entry name" value="PhageMin_Tail"/>
    <property type="match status" value="1"/>
</dbReference>
<feature type="domain" description="Phage tail tape measure protein" evidence="3">
    <location>
        <begin position="101"/>
        <end position="292"/>
    </location>
</feature>
<evidence type="ECO:0000256" key="1">
    <source>
        <dbReference type="ARBA" id="ARBA00022612"/>
    </source>
</evidence>
<evidence type="ECO:0000256" key="2">
    <source>
        <dbReference type="SAM" id="Phobius"/>
    </source>
</evidence>
<name>A0ABR4THV1_CLOHA</name>
<proteinExistence type="predicted"/>